<sequence>MKADRHTIVRNGRGSPPVDRVPTSRVPDDVLLDAARTCVLTTGVRRTTLTDIARTAGVSRMTLYRRFPDVRSVLAALMTREFGALLRRVTAEIDTALPARRRLVELGTAAVRALTTDPLLRTVLDKDAELLLPYITERLGSTQLLAEDVVDGLIRAGHADGSVRRGKPEVQARALLLTVQSFILSWRPATENVPDEALLSELRHLLDRSLIP</sequence>
<dbReference type="EMBL" id="JRZE01000003">
    <property type="protein sequence ID" value="KHF44083.1"/>
    <property type="molecule type" value="Genomic_DNA"/>
</dbReference>
<dbReference type="Gene3D" id="1.10.10.60">
    <property type="entry name" value="Homeodomain-like"/>
    <property type="match status" value="1"/>
</dbReference>
<dbReference type="SUPFAM" id="SSF46689">
    <property type="entry name" value="Homeodomain-like"/>
    <property type="match status" value="1"/>
</dbReference>
<dbReference type="Pfam" id="PF00440">
    <property type="entry name" value="TetR_N"/>
    <property type="match status" value="1"/>
</dbReference>
<name>A0A837D8F0_9PSEU</name>
<dbReference type="InterPro" id="IPR050109">
    <property type="entry name" value="HTH-type_TetR-like_transc_reg"/>
</dbReference>
<dbReference type="RefSeq" id="WP_037308898.1">
    <property type="nucleotide sequence ID" value="NZ_FOWS01000004.1"/>
</dbReference>
<proteinExistence type="predicted"/>
<gene>
    <name evidence="5" type="ORF">MINT15_09650</name>
</gene>
<feature type="region of interest" description="Disordered" evidence="3">
    <location>
        <begin position="1"/>
        <end position="23"/>
    </location>
</feature>
<feature type="DNA-binding region" description="H-T-H motif" evidence="2">
    <location>
        <begin position="48"/>
        <end position="67"/>
    </location>
</feature>
<dbReference type="AlphaFoldDB" id="A0A837D8F0"/>
<feature type="domain" description="HTH tetR-type" evidence="4">
    <location>
        <begin position="25"/>
        <end position="85"/>
    </location>
</feature>
<dbReference type="Proteomes" id="UP000030848">
    <property type="component" value="Unassembled WGS sequence"/>
</dbReference>
<protein>
    <submittedName>
        <fullName evidence="5">TetR family transcriptional regulator</fullName>
    </submittedName>
</protein>
<reference evidence="5 6" key="1">
    <citation type="submission" date="2014-10" db="EMBL/GenBank/DDBJ databases">
        <title>Genome sequence of Micropolyspora internatus JCM3315.</title>
        <authorList>
            <person name="Shin S.-K."/>
            <person name="Yi H."/>
        </authorList>
    </citation>
    <scope>NUCLEOTIDE SEQUENCE [LARGE SCALE GENOMIC DNA]</scope>
    <source>
        <strain evidence="5 6">JCM 3315</strain>
    </source>
</reference>
<dbReference type="InterPro" id="IPR001647">
    <property type="entry name" value="HTH_TetR"/>
</dbReference>
<evidence type="ECO:0000256" key="2">
    <source>
        <dbReference type="PROSITE-ProRule" id="PRU00335"/>
    </source>
</evidence>
<evidence type="ECO:0000256" key="3">
    <source>
        <dbReference type="SAM" id="MobiDB-lite"/>
    </source>
</evidence>
<organism evidence="5 6">
    <name type="scientific">Saccharomonospora viridis</name>
    <dbReference type="NCBI Taxonomy" id="1852"/>
    <lineage>
        <taxon>Bacteria</taxon>
        <taxon>Bacillati</taxon>
        <taxon>Actinomycetota</taxon>
        <taxon>Actinomycetes</taxon>
        <taxon>Pseudonocardiales</taxon>
        <taxon>Pseudonocardiaceae</taxon>
        <taxon>Saccharomonospora</taxon>
    </lineage>
</organism>
<dbReference type="SUPFAM" id="SSF48498">
    <property type="entry name" value="Tetracyclin repressor-like, C-terminal domain"/>
    <property type="match status" value="1"/>
</dbReference>
<accession>A0A837D8F0</accession>
<dbReference type="PROSITE" id="PS50977">
    <property type="entry name" value="HTH_TETR_2"/>
    <property type="match status" value="1"/>
</dbReference>
<evidence type="ECO:0000256" key="1">
    <source>
        <dbReference type="ARBA" id="ARBA00023125"/>
    </source>
</evidence>
<dbReference type="Gene3D" id="1.10.357.10">
    <property type="entry name" value="Tetracycline Repressor, domain 2"/>
    <property type="match status" value="1"/>
</dbReference>
<evidence type="ECO:0000313" key="5">
    <source>
        <dbReference type="EMBL" id="KHF44083.1"/>
    </source>
</evidence>
<dbReference type="InterPro" id="IPR036271">
    <property type="entry name" value="Tet_transcr_reg_TetR-rel_C_sf"/>
</dbReference>
<dbReference type="OrthoDB" id="3267320at2"/>
<comment type="caution">
    <text evidence="5">The sequence shown here is derived from an EMBL/GenBank/DDBJ whole genome shotgun (WGS) entry which is preliminary data.</text>
</comment>
<dbReference type="PANTHER" id="PTHR30055">
    <property type="entry name" value="HTH-TYPE TRANSCRIPTIONAL REGULATOR RUTR"/>
    <property type="match status" value="1"/>
</dbReference>
<evidence type="ECO:0000313" key="6">
    <source>
        <dbReference type="Proteomes" id="UP000030848"/>
    </source>
</evidence>
<dbReference type="InterPro" id="IPR009057">
    <property type="entry name" value="Homeodomain-like_sf"/>
</dbReference>
<dbReference type="PANTHER" id="PTHR30055:SF153">
    <property type="entry name" value="HTH-TYPE TRANSCRIPTIONAL REPRESSOR RV3405C"/>
    <property type="match status" value="1"/>
</dbReference>
<keyword evidence="1 2" id="KW-0238">DNA-binding</keyword>
<evidence type="ECO:0000259" key="4">
    <source>
        <dbReference type="PROSITE" id="PS50977"/>
    </source>
</evidence>
<dbReference type="GO" id="GO:0003700">
    <property type="term" value="F:DNA-binding transcription factor activity"/>
    <property type="evidence" value="ECO:0007669"/>
    <property type="project" value="TreeGrafter"/>
</dbReference>
<dbReference type="GO" id="GO:0000976">
    <property type="term" value="F:transcription cis-regulatory region binding"/>
    <property type="evidence" value="ECO:0007669"/>
    <property type="project" value="TreeGrafter"/>
</dbReference>